<evidence type="ECO:0000256" key="5">
    <source>
        <dbReference type="ARBA" id="ARBA00022741"/>
    </source>
</evidence>
<accession>A0A3S0QWK4</accession>
<keyword evidence="4" id="KW-0808">Transferase</keyword>
<dbReference type="SUPFAM" id="SSF52172">
    <property type="entry name" value="CheY-like"/>
    <property type="match status" value="1"/>
</dbReference>
<proteinExistence type="predicted"/>
<dbReference type="GO" id="GO:0000155">
    <property type="term" value="F:phosphorelay sensor kinase activity"/>
    <property type="evidence" value="ECO:0007669"/>
    <property type="project" value="InterPro"/>
</dbReference>
<dbReference type="PROSITE" id="PS50109">
    <property type="entry name" value="HIS_KIN"/>
    <property type="match status" value="1"/>
</dbReference>
<dbReference type="SUPFAM" id="SSF47384">
    <property type="entry name" value="Homodimeric domain of signal transducing histidine kinase"/>
    <property type="match status" value="1"/>
</dbReference>
<organism evidence="14 15">
    <name type="scientific">Dyella dinghuensis</name>
    <dbReference type="NCBI Taxonomy" id="1920169"/>
    <lineage>
        <taxon>Bacteria</taxon>
        <taxon>Pseudomonadati</taxon>
        <taxon>Pseudomonadota</taxon>
        <taxon>Gammaproteobacteria</taxon>
        <taxon>Lysobacterales</taxon>
        <taxon>Rhodanobacteraceae</taxon>
        <taxon>Dyella</taxon>
    </lineage>
</organism>
<dbReference type="SMART" id="SM00387">
    <property type="entry name" value="HATPase_c"/>
    <property type="match status" value="1"/>
</dbReference>
<dbReference type="PANTHER" id="PTHR43065">
    <property type="entry name" value="SENSOR HISTIDINE KINASE"/>
    <property type="match status" value="1"/>
</dbReference>
<keyword evidence="7" id="KW-0067">ATP-binding</keyword>
<keyword evidence="11" id="KW-0472">Membrane</keyword>
<dbReference type="Proteomes" id="UP000267077">
    <property type="component" value="Unassembled WGS sequence"/>
</dbReference>
<dbReference type="InterPro" id="IPR011006">
    <property type="entry name" value="CheY-like_superfamily"/>
</dbReference>
<feature type="domain" description="Histidine kinase" evidence="12">
    <location>
        <begin position="259"/>
        <end position="475"/>
    </location>
</feature>
<comment type="catalytic activity">
    <reaction evidence="1">
        <text>ATP + protein L-histidine = ADP + protein N-phospho-L-histidine.</text>
        <dbReference type="EC" id="2.7.13.3"/>
    </reaction>
</comment>
<evidence type="ECO:0000256" key="6">
    <source>
        <dbReference type="ARBA" id="ARBA00022777"/>
    </source>
</evidence>
<keyword evidence="5" id="KW-0547">Nucleotide-binding</keyword>
<feature type="modified residue" description="4-aspartylphosphate" evidence="9">
    <location>
        <position position="541"/>
    </location>
</feature>
<keyword evidence="3 9" id="KW-0597">Phosphoprotein</keyword>
<dbReference type="PANTHER" id="PTHR43065:SF46">
    <property type="entry name" value="C4-DICARBOXYLATE TRANSPORT SENSOR PROTEIN DCTB"/>
    <property type="match status" value="1"/>
</dbReference>
<feature type="coiled-coil region" evidence="10">
    <location>
        <begin position="213"/>
        <end position="240"/>
    </location>
</feature>
<protein>
    <recommendedName>
        <fullName evidence="2">histidine kinase</fullName>
        <ecNumber evidence="2">2.7.13.3</ecNumber>
    </recommendedName>
</protein>
<dbReference type="AlphaFoldDB" id="A0A3S0QWK4"/>
<sequence>MVRGPRTSEAVSGGTVLVKRALAWFAKVPVGDPVDRSNAFFMQFFFAFYGCMQPLNKLYILAHANLHLLMYSHSHELRGTSIPFFVDLATDAAMSASAWIGFYLIRRGLFKQAVKQFLTVVIVSAVLYFGVTGVVDTRNDSIFFVAMIIAGLMLGRRALWYVYGGTLLAYFTGMTVETLFPPPLPQFLVGLYAGLPGTMFTYAAVAFVLDRSVQSLRKSYDQVNSQHKQLQREIAERELVQEQLLHAQKMDAVGRLASGIAHDIHNVLGVILGFARTRQRLEEPNDDIEPVAQELADALEGTELAARRGAAVCRKLLNFSRRSVTMTETFDVAETLRELLPLLRQLLPPNVHLDVNASDLLLPIHFDRNQFELALLNLVTNARDAMPDGGFCVVSAAKYGENQVEITIRDSGIGMSDETVRRVFEPFFTTKPIGVGTGLGLSVVYDLISRAGGTIAIESTPGLGTCVRIHLPKSEAVAEDALQPSAQSVRVWLIDDDDDLRMLLRAALEQGGCVVEEAANGAQAMRQLTESKLAPAVLICDHRMPDMDGSTLLAHIRERYPSVPAILISSYIEGDNSSGQTGHALNERLPKPFAPETLLAHVHHVARRNALQGKSADLQ</sequence>
<gene>
    <name evidence="14" type="ORF">EKH79_12330</name>
</gene>
<evidence type="ECO:0000313" key="15">
    <source>
        <dbReference type="Proteomes" id="UP000267077"/>
    </source>
</evidence>
<dbReference type="EMBL" id="RYZR01000006">
    <property type="protein sequence ID" value="RUL63186.1"/>
    <property type="molecule type" value="Genomic_DNA"/>
</dbReference>
<dbReference type="GO" id="GO:0005524">
    <property type="term" value="F:ATP binding"/>
    <property type="evidence" value="ECO:0007669"/>
    <property type="project" value="UniProtKB-KW"/>
</dbReference>
<keyword evidence="10" id="KW-0175">Coiled coil</keyword>
<keyword evidence="6" id="KW-0418">Kinase</keyword>
<feature type="transmembrane region" description="Helical" evidence="11">
    <location>
        <begin position="117"/>
        <end position="135"/>
    </location>
</feature>
<evidence type="ECO:0000256" key="3">
    <source>
        <dbReference type="ARBA" id="ARBA00022553"/>
    </source>
</evidence>
<dbReference type="PRINTS" id="PR00344">
    <property type="entry name" value="BCTRLSENSOR"/>
</dbReference>
<evidence type="ECO:0000259" key="13">
    <source>
        <dbReference type="PROSITE" id="PS50110"/>
    </source>
</evidence>
<dbReference type="InterPro" id="IPR005467">
    <property type="entry name" value="His_kinase_dom"/>
</dbReference>
<dbReference type="InterPro" id="IPR036097">
    <property type="entry name" value="HisK_dim/P_sf"/>
</dbReference>
<feature type="domain" description="Response regulatory" evidence="13">
    <location>
        <begin position="490"/>
        <end position="606"/>
    </location>
</feature>
<name>A0A3S0QWK4_9GAMM</name>
<dbReference type="Gene3D" id="1.10.287.130">
    <property type="match status" value="1"/>
</dbReference>
<keyword evidence="11" id="KW-0812">Transmembrane</keyword>
<dbReference type="InterPro" id="IPR003661">
    <property type="entry name" value="HisK_dim/P_dom"/>
</dbReference>
<evidence type="ECO:0000256" key="10">
    <source>
        <dbReference type="SAM" id="Coils"/>
    </source>
</evidence>
<dbReference type="Gene3D" id="3.30.565.10">
    <property type="entry name" value="Histidine kinase-like ATPase, C-terminal domain"/>
    <property type="match status" value="1"/>
</dbReference>
<evidence type="ECO:0000256" key="11">
    <source>
        <dbReference type="SAM" id="Phobius"/>
    </source>
</evidence>
<evidence type="ECO:0000256" key="4">
    <source>
        <dbReference type="ARBA" id="ARBA00022679"/>
    </source>
</evidence>
<dbReference type="CDD" id="cd00082">
    <property type="entry name" value="HisKA"/>
    <property type="match status" value="1"/>
</dbReference>
<dbReference type="InterPro" id="IPR001789">
    <property type="entry name" value="Sig_transdc_resp-reg_receiver"/>
</dbReference>
<dbReference type="Pfam" id="PF00072">
    <property type="entry name" value="Response_reg"/>
    <property type="match status" value="1"/>
</dbReference>
<reference evidence="14 15" key="1">
    <citation type="submission" date="2018-12" db="EMBL/GenBank/DDBJ databases">
        <title>Dyella dinghuensis sp. nov. DHOA06 and Dyella choica sp. nov. 4M-K27, isolated from forest soil.</title>
        <authorList>
            <person name="Qiu L.-H."/>
            <person name="Gao Z.-H."/>
        </authorList>
    </citation>
    <scope>NUCLEOTIDE SEQUENCE [LARGE SCALE GENOMIC DNA]</scope>
    <source>
        <strain evidence="14 15">DHOA06</strain>
    </source>
</reference>
<feature type="transmembrane region" description="Helical" evidence="11">
    <location>
        <begin position="82"/>
        <end position="105"/>
    </location>
</feature>
<evidence type="ECO:0000256" key="7">
    <source>
        <dbReference type="ARBA" id="ARBA00022840"/>
    </source>
</evidence>
<evidence type="ECO:0000259" key="12">
    <source>
        <dbReference type="PROSITE" id="PS50109"/>
    </source>
</evidence>
<dbReference type="Pfam" id="PF02518">
    <property type="entry name" value="HATPase_c"/>
    <property type="match status" value="1"/>
</dbReference>
<evidence type="ECO:0000256" key="9">
    <source>
        <dbReference type="PROSITE-ProRule" id="PRU00169"/>
    </source>
</evidence>
<feature type="transmembrane region" description="Helical" evidence="11">
    <location>
        <begin position="183"/>
        <end position="209"/>
    </location>
</feature>
<feature type="transmembrane region" description="Helical" evidence="11">
    <location>
        <begin position="40"/>
        <end position="61"/>
    </location>
</feature>
<keyword evidence="11" id="KW-1133">Transmembrane helix</keyword>
<evidence type="ECO:0000256" key="2">
    <source>
        <dbReference type="ARBA" id="ARBA00012438"/>
    </source>
</evidence>
<evidence type="ECO:0000256" key="1">
    <source>
        <dbReference type="ARBA" id="ARBA00000085"/>
    </source>
</evidence>
<dbReference type="EC" id="2.7.13.3" evidence="2"/>
<dbReference type="SMART" id="SM00448">
    <property type="entry name" value="REC"/>
    <property type="match status" value="1"/>
</dbReference>
<dbReference type="SUPFAM" id="SSF55874">
    <property type="entry name" value="ATPase domain of HSP90 chaperone/DNA topoisomerase II/histidine kinase"/>
    <property type="match status" value="1"/>
</dbReference>
<keyword evidence="15" id="KW-1185">Reference proteome</keyword>
<dbReference type="PROSITE" id="PS50110">
    <property type="entry name" value="RESPONSE_REGULATORY"/>
    <property type="match status" value="1"/>
</dbReference>
<dbReference type="InterPro" id="IPR003594">
    <property type="entry name" value="HATPase_dom"/>
</dbReference>
<evidence type="ECO:0000256" key="8">
    <source>
        <dbReference type="ARBA" id="ARBA00023012"/>
    </source>
</evidence>
<dbReference type="InterPro" id="IPR004358">
    <property type="entry name" value="Sig_transdc_His_kin-like_C"/>
</dbReference>
<comment type="caution">
    <text evidence="14">The sequence shown here is derived from an EMBL/GenBank/DDBJ whole genome shotgun (WGS) entry which is preliminary data.</text>
</comment>
<dbReference type="InterPro" id="IPR036890">
    <property type="entry name" value="HATPase_C_sf"/>
</dbReference>
<keyword evidence="8" id="KW-0902">Two-component regulatory system</keyword>
<evidence type="ECO:0000313" key="14">
    <source>
        <dbReference type="EMBL" id="RUL63186.1"/>
    </source>
</evidence>
<dbReference type="Gene3D" id="3.40.50.2300">
    <property type="match status" value="1"/>
</dbReference>